<feature type="compositionally biased region" description="Basic and acidic residues" evidence="1">
    <location>
        <begin position="166"/>
        <end position="175"/>
    </location>
</feature>
<dbReference type="Ensembl" id="ENSPMET00000017601.1">
    <property type="protein sequence ID" value="ENSPMEP00000010695.1"/>
    <property type="gene ID" value="ENSPMEG00000012686.1"/>
</dbReference>
<evidence type="ECO:0000256" key="1">
    <source>
        <dbReference type="SAM" id="MobiDB-lite"/>
    </source>
</evidence>
<proteinExistence type="predicted"/>
<feature type="signal peptide" evidence="2">
    <location>
        <begin position="1"/>
        <end position="22"/>
    </location>
</feature>
<accession>A0A3B3X6W2</accession>
<dbReference type="Gene3D" id="2.60.40.10">
    <property type="entry name" value="Immunoglobulins"/>
    <property type="match status" value="1"/>
</dbReference>
<sequence length="532" mass="59087">MMRRKRYMIAAALLLCAVNALCSDGDTNQKCVSSWEADCFQPADHLNDSDPVSLKLSAGKKLLISLEGLPDGPVCQWGREQGPLMNINGSVSMVTPRLSRTDSGMYNLTCKSQETIFSKAVDLRIVERPSKPKMSLDRINDQYTSPYFKCISEGSPRPSIQWSRPSSRDRRKDIDDWTAESSATTSNYADSGAMCCAKNDEGQECTQLYDFDLNTASMKPDEVSSVTINPGEPLVLRCRKNDDSSSIWEHDSKVLAETCAGNEICIKKDKHVESRMLYAFIRSVTSQHNGTYTCKNSGRIKSVDVHVTAESFLSSQLPDQFVTTQNISCLAANVSYHPVLQLCYWEAPDGSFTKCIRDETATKQRTVKYCGPLQSGEYKLHLEAGGKTETKKTIVCVLEKQEPSFKKTDNYLFVETVSVLPANSTWMMSSLSSGNSSETNPSWEVIESNNHPASDGFCNQKLTSNVSTINVTVATRFKFCLTDQAGSRCSEERYEVPNLKFQASTAYKSYDGHLIMPLRIGLLALLLALTII</sequence>
<dbReference type="InterPro" id="IPR036179">
    <property type="entry name" value="Ig-like_dom_sf"/>
</dbReference>
<dbReference type="STRING" id="48701.ENSPMEP00000010695"/>
<evidence type="ECO:0000259" key="3">
    <source>
        <dbReference type="PROSITE" id="PS50835"/>
    </source>
</evidence>
<dbReference type="AlphaFoldDB" id="A0A3B3X6W2"/>
<feature type="region of interest" description="Disordered" evidence="1">
    <location>
        <begin position="152"/>
        <end position="175"/>
    </location>
</feature>
<keyword evidence="2" id="KW-0732">Signal</keyword>
<keyword evidence="5" id="KW-1185">Reference proteome</keyword>
<organism evidence="4 5">
    <name type="scientific">Poecilia mexicana</name>
    <dbReference type="NCBI Taxonomy" id="48701"/>
    <lineage>
        <taxon>Eukaryota</taxon>
        <taxon>Metazoa</taxon>
        <taxon>Chordata</taxon>
        <taxon>Craniata</taxon>
        <taxon>Vertebrata</taxon>
        <taxon>Euteleostomi</taxon>
        <taxon>Actinopterygii</taxon>
        <taxon>Neopterygii</taxon>
        <taxon>Teleostei</taxon>
        <taxon>Neoteleostei</taxon>
        <taxon>Acanthomorphata</taxon>
        <taxon>Ovalentaria</taxon>
        <taxon>Atherinomorphae</taxon>
        <taxon>Cyprinodontiformes</taxon>
        <taxon>Poeciliidae</taxon>
        <taxon>Poeciliinae</taxon>
        <taxon>Poecilia</taxon>
    </lineage>
</organism>
<dbReference type="SUPFAM" id="SSF48726">
    <property type="entry name" value="Immunoglobulin"/>
    <property type="match status" value="1"/>
</dbReference>
<dbReference type="InterPro" id="IPR007110">
    <property type="entry name" value="Ig-like_dom"/>
</dbReference>
<protein>
    <recommendedName>
        <fullName evidence="3">Ig-like domain-containing protein</fullName>
    </recommendedName>
</protein>
<evidence type="ECO:0000256" key="2">
    <source>
        <dbReference type="SAM" id="SignalP"/>
    </source>
</evidence>
<evidence type="ECO:0000313" key="4">
    <source>
        <dbReference type="Ensembl" id="ENSPMEP00000010689.1"/>
    </source>
</evidence>
<dbReference type="InterPro" id="IPR013783">
    <property type="entry name" value="Ig-like_fold"/>
</dbReference>
<dbReference type="PROSITE" id="PS50835">
    <property type="entry name" value="IG_LIKE"/>
    <property type="match status" value="1"/>
</dbReference>
<feature type="chain" id="PRO_5044589535" description="Ig-like domain-containing protein" evidence="2">
    <location>
        <begin position="23"/>
        <end position="532"/>
    </location>
</feature>
<name>A0A3B3X6W2_9TELE</name>
<dbReference type="Ensembl" id="ENSPMET00000031090.1">
    <property type="protein sequence ID" value="ENSPMEP00000010689.1"/>
    <property type="gene ID" value="ENSPMEG00000012686.1"/>
</dbReference>
<reference evidence="4" key="1">
    <citation type="submission" date="2025-05" db="UniProtKB">
        <authorList>
            <consortium name="Ensembl"/>
        </authorList>
    </citation>
    <scope>IDENTIFICATION</scope>
</reference>
<dbReference type="Proteomes" id="UP000261480">
    <property type="component" value="Unplaced"/>
</dbReference>
<feature type="domain" description="Ig-like" evidence="3">
    <location>
        <begin position="132"/>
        <end position="196"/>
    </location>
</feature>
<evidence type="ECO:0000313" key="5">
    <source>
        <dbReference type="Proteomes" id="UP000261480"/>
    </source>
</evidence>